<keyword evidence="4" id="KW-1185">Reference proteome</keyword>
<dbReference type="NCBIfam" id="TIGR03086">
    <property type="entry name" value="TIGR03086 family metal-binding protein"/>
    <property type="match status" value="1"/>
</dbReference>
<reference evidence="3 4" key="2">
    <citation type="journal article" date="2020" name="Microbiol. Resour. Announc.">
        <title>Antarctic desert soil bacteria exhibit high novel natural product potential, evaluated through long-read genome sequencing and comparative genomics.</title>
        <authorList>
            <person name="Benaud N."/>
            <person name="Edwards R.J."/>
            <person name="Amos T.G."/>
            <person name="D'Agostino P.M."/>
            <person name="Gutierrez-Chavez C."/>
            <person name="Montgomery K."/>
            <person name="Nicetic I."/>
            <person name="Ferrari B.C."/>
        </authorList>
    </citation>
    <scope>NUCLEOTIDE SEQUENCE [LARGE SCALE GENOMIC DNA]</scope>
    <source>
        <strain evidence="3 4">SPB151</strain>
    </source>
</reference>
<gene>
    <name evidence="3" type="ORF">F1D05_34345</name>
</gene>
<feature type="region of interest" description="Disordered" evidence="1">
    <location>
        <begin position="156"/>
        <end position="183"/>
    </location>
</feature>
<dbReference type="Proteomes" id="UP000515563">
    <property type="component" value="Chromosome"/>
</dbReference>
<reference evidence="4" key="1">
    <citation type="submission" date="2019-09" db="EMBL/GenBank/DDBJ databases">
        <title>Antimicrobial potential of Antarctic Bacteria.</title>
        <authorList>
            <person name="Benaud N."/>
            <person name="Edwards R.J."/>
            <person name="Ferrari B.C."/>
        </authorList>
    </citation>
    <scope>NUCLEOTIDE SEQUENCE [LARGE SCALE GENOMIC DNA]</scope>
    <source>
        <strain evidence="4">SPB151</strain>
    </source>
</reference>
<dbReference type="InterPro" id="IPR017520">
    <property type="entry name" value="CHP03086"/>
</dbReference>
<dbReference type="EMBL" id="CP043661">
    <property type="protein sequence ID" value="QNE22067.1"/>
    <property type="molecule type" value="Genomic_DNA"/>
</dbReference>
<evidence type="ECO:0000313" key="3">
    <source>
        <dbReference type="EMBL" id="QNE22067.1"/>
    </source>
</evidence>
<dbReference type="KEGG" id="kqi:F1D05_34345"/>
<organism evidence="3 4">
    <name type="scientific">Kribbella qitaiheensis</name>
    <dbReference type="NCBI Taxonomy" id="1544730"/>
    <lineage>
        <taxon>Bacteria</taxon>
        <taxon>Bacillati</taxon>
        <taxon>Actinomycetota</taxon>
        <taxon>Actinomycetes</taxon>
        <taxon>Propionibacteriales</taxon>
        <taxon>Kribbellaceae</taxon>
        <taxon>Kribbella</taxon>
    </lineage>
</organism>
<dbReference type="NCBIfam" id="TIGR03083">
    <property type="entry name" value="maleylpyruvate isomerase family mycothiol-dependent enzyme"/>
    <property type="match status" value="1"/>
</dbReference>
<dbReference type="InterPro" id="IPR017517">
    <property type="entry name" value="Maleyloyr_isom"/>
</dbReference>
<evidence type="ECO:0000313" key="4">
    <source>
        <dbReference type="Proteomes" id="UP000515563"/>
    </source>
</evidence>
<dbReference type="AlphaFoldDB" id="A0A7G6X752"/>
<evidence type="ECO:0000259" key="2">
    <source>
        <dbReference type="Pfam" id="PF11716"/>
    </source>
</evidence>
<dbReference type="RefSeq" id="WP_185444477.1">
    <property type="nucleotide sequence ID" value="NZ_CP043661.1"/>
</dbReference>
<dbReference type="SUPFAM" id="SSF109854">
    <property type="entry name" value="DinB/YfiT-like putative metalloenzymes"/>
    <property type="match status" value="1"/>
</dbReference>
<name>A0A7G6X752_9ACTN</name>
<dbReference type="InterPro" id="IPR034660">
    <property type="entry name" value="DinB/YfiT-like"/>
</dbReference>
<dbReference type="Pfam" id="PF11716">
    <property type="entry name" value="MDMPI_N"/>
    <property type="match status" value="1"/>
</dbReference>
<dbReference type="InterPro" id="IPR024344">
    <property type="entry name" value="MDMPI_metal-binding"/>
</dbReference>
<feature type="domain" description="Mycothiol-dependent maleylpyruvate isomerase metal-binding" evidence="2">
    <location>
        <begin position="5"/>
        <end position="122"/>
    </location>
</feature>
<dbReference type="GO" id="GO:0046872">
    <property type="term" value="F:metal ion binding"/>
    <property type="evidence" value="ECO:0007669"/>
    <property type="project" value="InterPro"/>
</dbReference>
<sequence length="183" mass="19198">MDIFETATAEFERIVAALPSDSWGNATPCDVTVREVVGHVAGGNLFAVRLLAGASAADAVAGLDDPLGDNPLSAVQASGADQLAAFAAADKTLPLHHPSGDISYDTFVRFRLGELVVHAWDLTIGAHLDPTLDNSVVDALWTMVEPHLGDMQKMNAFGDGPSGTLPPKASPQSRLLDAFGRRP</sequence>
<evidence type="ECO:0000256" key="1">
    <source>
        <dbReference type="SAM" id="MobiDB-lite"/>
    </source>
</evidence>
<proteinExistence type="predicted"/>
<protein>
    <submittedName>
        <fullName evidence="3">TIGR03086 family protein</fullName>
    </submittedName>
</protein>
<dbReference type="Gene3D" id="1.20.120.450">
    <property type="entry name" value="dinb family like domain"/>
    <property type="match status" value="1"/>
</dbReference>
<accession>A0A7G6X752</accession>